<evidence type="ECO:0000313" key="4">
    <source>
        <dbReference type="Proteomes" id="UP000789901"/>
    </source>
</evidence>
<dbReference type="PANTHER" id="PTHR36172:SF1">
    <property type="entry name" value="RESOLVASE-RELATED"/>
    <property type="match status" value="1"/>
</dbReference>
<gene>
    <name evidence="3" type="ORF">GMARGA_LOCUS23044</name>
</gene>
<reference evidence="3 4" key="1">
    <citation type="submission" date="2021-06" db="EMBL/GenBank/DDBJ databases">
        <authorList>
            <person name="Kallberg Y."/>
            <person name="Tangrot J."/>
            <person name="Rosling A."/>
        </authorList>
    </citation>
    <scope>NUCLEOTIDE SEQUENCE [LARGE SCALE GENOMIC DNA]</scope>
    <source>
        <strain evidence="3 4">120-4 pot B 10/14</strain>
    </source>
</reference>
<comment type="caution">
    <text evidence="3">The sequence shown here is derived from an EMBL/GenBank/DDBJ whole genome shotgun (WGS) entry which is preliminary data.</text>
</comment>
<organism evidence="3 4">
    <name type="scientific">Gigaspora margarita</name>
    <dbReference type="NCBI Taxonomy" id="4874"/>
    <lineage>
        <taxon>Eukaryota</taxon>
        <taxon>Fungi</taxon>
        <taxon>Fungi incertae sedis</taxon>
        <taxon>Mucoromycota</taxon>
        <taxon>Glomeromycotina</taxon>
        <taxon>Glomeromycetes</taxon>
        <taxon>Diversisporales</taxon>
        <taxon>Gigasporaceae</taxon>
        <taxon>Gigaspora</taxon>
    </lineage>
</organism>
<dbReference type="PANTHER" id="PTHR36172">
    <property type="match status" value="1"/>
</dbReference>
<keyword evidence="4" id="KW-1185">Reference proteome</keyword>
<dbReference type="InterPro" id="IPR051491">
    <property type="entry name" value="Recombinase/Transposase-rel"/>
</dbReference>
<name>A0ABN7VWF2_GIGMA</name>
<dbReference type="EMBL" id="CAJVQB010022975">
    <property type="protein sequence ID" value="CAG8800783.1"/>
    <property type="molecule type" value="Genomic_DNA"/>
</dbReference>
<dbReference type="InterPro" id="IPR010095">
    <property type="entry name" value="Cas12f1-like_TNB"/>
</dbReference>
<dbReference type="Proteomes" id="UP000789901">
    <property type="component" value="Unassembled WGS sequence"/>
</dbReference>
<sequence>IQLGTSASDVDHYSYYNCDRGGREATPDKMDSLILKFALDPGVRTFMTGYDPSGMATEWGKTISIGFIDFVMYMTDSKNIRRGQRRIGSKTARAMCTWLHLRFRQHLAYKAREHPWCRIILCTEEYISKTCGFCGYVYSKLGGSKVFHCPECKTELDKDINGARNIFLRYLTKKES</sequence>
<proteinExistence type="predicted"/>
<evidence type="ECO:0000256" key="1">
    <source>
        <dbReference type="ARBA" id="ARBA00023125"/>
    </source>
</evidence>
<feature type="non-terminal residue" evidence="3">
    <location>
        <position position="1"/>
    </location>
</feature>
<keyword evidence="1" id="KW-0238">DNA-binding</keyword>
<protein>
    <submittedName>
        <fullName evidence="3">42302_t:CDS:1</fullName>
    </submittedName>
</protein>
<accession>A0ABN7VWF2</accession>
<evidence type="ECO:0000259" key="2">
    <source>
        <dbReference type="Pfam" id="PF07282"/>
    </source>
</evidence>
<evidence type="ECO:0000313" key="3">
    <source>
        <dbReference type="EMBL" id="CAG8800783.1"/>
    </source>
</evidence>
<feature type="domain" description="Cas12f1-like TNB" evidence="2">
    <location>
        <begin position="102"/>
        <end position="166"/>
    </location>
</feature>
<dbReference type="Pfam" id="PF07282">
    <property type="entry name" value="Cas12f1-like_TNB"/>
    <property type="match status" value="1"/>
</dbReference>